<keyword evidence="3" id="KW-1185">Reference proteome</keyword>
<dbReference type="RefSeq" id="XP_008076142.1">
    <property type="nucleotide sequence ID" value="XM_008077951.1"/>
</dbReference>
<dbReference type="EMBL" id="KE145352">
    <property type="protein sequence ID" value="EPE36827.1"/>
    <property type="molecule type" value="Genomic_DNA"/>
</dbReference>
<evidence type="ECO:0000313" key="2">
    <source>
        <dbReference type="EMBL" id="EPE36827.1"/>
    </source>
</evidence>
<name>S3DEK9_GLAL2</name>
<evidence type="ECO:0000313" key="3">
    <source>
        <dbReference type="Proteomes" id="UP000016922"/>
    </source>
</evidence>
<feature type="region of interest" description="Disordered" evidence="1">
    <location>
        <begin position="1"/>
        <end position="46"/>
    </location>
</feature>
<gene>
    <name evidence="2" type="ORF">GLAREA_08990</name>
</gene>
<dbReference type="GeneID" id="19468038"/>
<protein>
    <submittedName>
        <fullName evidence="2">Uncharacterized protein</fullName>
    </submittedName>
</protein>
<evidence type="ECO:0000256" key="1">
    <source>
        <dbReference type="SAM" id="MobiDB-lite"/>
    </source>
</evidence>
<reference evidence="2 3" key="1">
    <citation type="journal article" date="2013" name="BMC Genomics">
        <title>Genomics-driven discovery of the pneumocandin biosynthetic gene cluster in the fungus Glarea lozoyensis.</title>
        <authorList>
            <person name="Chen L."/>
            <person name="Yue Q."/>
            <person name="Zhang X."/>
            <person name="Xiang M."/>
            <person name="Wang C."/>
            <person name="Li S."/>
            <person name="Che Y."/>
            <person name="Ortiz-Lopez F.J."/>
            <person name="Bills G.F."/>
            <person name="Liu X."/>
            <person name="An Z."/>
        </authorList>
    </citation>
    <scope>NUCLEOTIDE SEQUENCE [LARGE SCALE GENOMIC DNA]</scope>
    <source>
        <strain evidence="3">ATCC 20868 / MF5171</strain>
    </source>
</reference>
<dbReference type="KEGG" id="glz:GLAREA_08990"/>
<dbReference type="Proteomes" id="UP000016922">
    <property type="component" value="Unassembled WGS sequence"/>
</dbReference>
<organism evidence="2 3">
    <name type="scientific">Glarea lozoyensis (strain ATCC 20868 / MF5171)</name>
    <dbReference type="NCBI Taxonomy" id="1116229"/>
    <lineage>
        <taxon>Eukaryota</taxon>
        <taxon>Fungi</taxon>
        <taxon>Dikarya</taxon>
        <taxon>Ascomycota</taxon>
        <taxon>Pezizomycotina</taxon>
        <taxon>Leotiomycetes</taxon>
        <taxon>Helotiales</taxon>
        <taxon>Helotiaceae</taxon>
        <taxon>Glarea</taxon>
    </lineage>
</organism>
<sequence length="301" mass="32859">MDPSELTKSSESQVTDHNNHASTNLSLSSNFSDQGRSAATSHPSISFSGSSVLKNAAAASNISNPLDLFNTTVPPHTTPSEGFSGLQGQQGILNFVNPFLDIHAHRAPPKHALHWKVAEIDRRNASPSPSVLSTSQDPPLEIQTAPIPFPYPQAQVAPIQSPFTEAKPSSFSMANTARLKLTKPTGCIERDAAPFQPSRSRDPYSRVEDVFQNICFQPDYLCHSSEELKFDILEADTKLIATSPPTIALPRAQFGPSKNEEVLLDREYTESEVEQLLDNHPLFIQAVARRIKRASGMAGSF</sequence>
<dbReference type="AlphaFoldDB" id="S3DEK9"/>
<accession>S3DEK9</accession>
<proteinExistence type="predicted"/>
<dbReference type="HOGENOM" id="CLU_924523_0_0_1"/>